<evidence type="ECO:0000256" key="1">
    <source>
        <dbReference type="ARBA" id="ARBA00004496"/>
    </source>
</evidence>
<keyword evidence="8 9" id="KW-0238">DNA-binding</keyword>
<dbReference type="Proteomes" id="UP000824055">
    <property type="component" value="Unassembled WGS sequence"/>
</dbReference>
<dbReference type="GO" id="GO:0006302">
    <property type="term" value="P:double-strand break repair"/>
    <property type="evidence" value="ECO:0007669"/>
    <property type="project" value="TreeGrafter"/>
</dbReference>
<accession>A0A9D2FYV6</accession>
<feature type="domain" description="AAA+ ATPase" evidence="11">
    <location>
        <begin position="22"/>
        <end position="361"/>
    </location>
</feature>
<evidence type="ECO:0000256" key="6">
    <source>
        <dbReference type="ARBA" id="ARBA00022741"/>
    </source>
</evidence>
<keyword evidence="5 9" id="KW-0235">DNA replication</keyword>
<dbReference type="SUPFAM" id="SSF52540">
    <property type="entry name" value="P-loop containing nucleoside triphosphate hydrolases"/>
    <property type="match status" value="1"/>
</dbReference>
<dbReference type="GO" id="GO:0003697">
    <property type="term" value="F:single-stranded DNA binding"/>
    <property type="evidence" value="ECO:0007669"/>
    <property type="project" value="UniProtKB-UniRule"/>
</dbReference>
<dbReference type="InterPro" id="IPR018078">
    <property type="entry name" value="DNA-binding_RecF_CS"/>
</dbReference>
<comment type="subcellular location">
    <subcellularLocation>
        <location evidence="1 9 10">Cytoplasm</location>
    </subcellularLocation>
</comment>
<dbReference type="NCBIfam" id="TIGR00611">
    <property type="entry name" value="recf"/>
    <property type="match status" value="1"/>
</dbReference>
<evidence type="ECO:0000256" key="9">
    <source>
        <dbReference type="HAMAP-Rule" id="MF_00365"/>
    </source>
</evidence>
<gene>
    <name evidence="9 12" type="primary">recF</name>
    <name evidence="12" type="ORF">H9966_03635</name>
</gene>
<comment type="function">
    <text evidence="9 10">The RecF protein is involved in DNA metabolism; it is required for DNA replication and normal SOS inducibility. RecF binds preferentially to single-stranded, linear DNA. It also seems to bind ATP.</text>
</comment>
<keyword evidence="9 10" id="KW-0742">SOS response</keyword>
<keyword evidence="9 10" id="KW-0234">DNA repair</keyword>
<evidence type="ECO:0000256" key="3">
    <source>
        <dbReference type="ARBA" id="ARBA00020170"/>
    </source>
</evidence>
<keyword evidence="9 10" id="KW-0227">DNA damage</keyword>
<dbReference type="AlphaFoldDB" id="A0A9D2FYV6"/>
<dbReference type="InterPro" id="IPR001238">
    <property type="entry name" value="DNA-binding_RecF"/>
</dbReference>
<evidence type="ECO:0000256" key="2">
    <source>
        <dbReference type="ARBA" id="ARBA00008016"/>
    </source>
</evidence>
<keyword evidence="4 9" id="KW-0963">Cytoplasm</keyword>
<sequence length="375" mass="42581">MILRDISILHYRNIEAANLCLSPRMNCLVGHNGAGKTNLLDAVYYLSFCRSAFNPMDSQVMEHGADFFMLEGNYEDEEGTPEHIHCSMKRGSKKHVKRNQKEYKRLSAHIGLIPLVFVSPSDALFIEGGSEERRKLMDIVIAQYDPTYIDALSRCNKALQQRNALLKQEGEPDLALLELWEEEMAAQGTLVFQKREAFVKELIPVFQDIYRQISGGNELVSLRYMSHGQRGDLLKVIQQDRFKDLAVGYSLHGVHRDELEMLIGGYPIKREGSQGQSKSFVLALKLAQFNFLRRTSSNTTPILLLDDIFDKLDAQRVEAIVRLVSGDGYGQIFITDTNRDHLDSILRENAMDYKIFEVEGGAINLKEEKECSVGK</sequence>
<evidence type="ECO:0000256" key="4">
    <source>
        <dbReference type="ARBA" id="ARBA00022490"/>
    </source>
</evidence>
<dbReference type="InterPro" id="IPR042174">
    <property type="entry name" value="RecF_2"/>
</dbReference>
<proteinExistence type="inferred from homology"/>
<reference evidence="12" key="1">
    <citation type="journal article" date="2021" name="PeerJ">
        <title>Extensive microbial diversity within the chicken gut microbiome revealed by metagenomics and culture.</title>
        <authorList>
            <person name="Gilroy R."/>
            <person name="Ravi A."/>
            <person name="Getino M."/>
            <person name="Pursley I."/>
            <person name="Horton D.L."/>
            <person name="Alikhan N.F."/>
            <person name="Baker D."/>
            <person name="Gharbi K."/>
            <person name="Hall N."/>
            <person name="Watson M."/>
            <person name="Adriaenssens E.M."/>
            <person name="Foster-Nyarko E."/>
            <person name="Jarju S."/>
            <person name="Secka A."/>
            <person name="Antonio M."/>
            <person name="Oren A."/>
            <person name="Chaudhuri R.R."/>
            <person name="La Ragione R."/>
            <person name="Hildebrand F."/>
            <person name="Pallen M.J."/>
        </authorList>
    </citation>
    <scope>NUCLEOTIDE SEQUENCE</scope>
    <source>
        <strain evidence="12">ChiHecec3B27-8219</strain>
    </source>
</reference>
<dbReference type="GO" id="GO:0009432">
    <property type="term" value="P:SOS response"/>
    <property type="evidence" value="ECO:0007669"/>
    <property type="project" value="UniProtKB-UniRule"/>
</dbReference>
<dbReference type="Gene3D" id="1.20.1050.90">
    <property type="entry name" value="RecF/RecN/SMC, N-terminal domain"/>
    <property type="match status" value="1"/>
</dbReference>
<dbReference type="PANTHER" id="PTHR32182">
    <property type="entry name" value="DNA REPLICATION AND REPAIR PROTEIN RECF"/>
    <property type="match status" value="1"/>
</dbReference>
<dbReference type="PANTHER" id="PTHR32182:SF0">
    <property type="entry name" value="DNA REPLICATION AND REPAIR PROTEIN RECF"/>
    <property type="match status" value="1"/>
</dbReference>
<dbReference type="HAMAP" id="MF_00365">
    <property type="entry name" value="RecF"/>
    <property type="match status" value="1"/>
</dbReference>
<dbReference type="Pfam" id="PF02463">
    <property type="entry name" value="SMC_N"/>
    <property type="match status" value="1"/>
</dbReference>
<evidence type="ECO:0000256" key="5">
    <source>
        <dbReference type="ARBA" id="ARBA00022705"/>
    </source>
</evidence>
<dbReference type="GO" id="GO:0000731">
    <property type="term" value="P:DNA synthesis involved in DNA repair"/>
    <property type="evidence" value="ECO:0007669"/>
    <property type="project" value="TreeGrafter"/>
</dbReference>
<evidence type="ECO:0000313" key="13">
    <source>
        <dbReference type="Proteomes" id="UP000824055"/>
    </source>
</evidence>
<comment type="similarity">
    <text evidence="2 9 10">Belongs to the RecF family.</text>
</comment>
<dbReference type="GO" id="GO:0005524">
    <property type="term" value="F:ATP binding"/>
    <property type="evidence" value="ECO:0007669"/>
    <property type="project" value="UniProtKB-UniRule"/>
</dbReference>
<evidence type="ECO:0000313" key="12">
    <source>
        <dbReference type="EMBL" id="HIZ68965.1"/>
    </source>
</evidence>
<evidence type="ECO:0000256" key="8">
    <source>
        <dbReference type="ARBA" id="ARBA00023125"/>
    </source>
</evidence>
<name>A0A9D2FYV6_9BACT</name>
<reference evidence="12" key="2">
    <citation type="submission" date="2021-04" db="EMBL/GenBank/DDBJ databases">
        <authorList>
            <person name="Gilroy R."/>
        </authorList>
    </citation>
    <scope>NUCLEOTIDE SEQUENCE</scope>
    <source>
        <strain evidence="12">ChiHecec3B27-8219</strain>
    </source>
</reference>
<dbReference type="GO" id="GO:0005737">
    <property type="term" value="C:cytoplasm"/>
    <property type="evidence" value="ECO:0007669"/>
    <property type="project" value="UniProtKB-SubCell"/>
</dbReference>
<dbReference type="InterPro" id="IPR003395">
    <property type="entry name" value="RecF/RecN/SMC_N"/>
</dbReference>
<feature type="binding site" evidence="9">
    <location>
        <begin position="30"/>
        <end position="37"/>
    </location>
    <ligand>
        <name>ATP</name>
        <dbReference type="ChEBI" id="CHEBI:30616"/>
    </ligand>
</feature>
<dbReference type="SMART" id="SM00382">
    <property type="entry name" value="AAA"/>
    <property type="match status" value="1"/>
</dbReference>
<dbReference type="Gene3D" id="3.40.50.300">
    <property type="entry name" value="P-loop containing nucleotide triphosphate hydrolases"/>
    <property type="match status" value="1"/>
</dbReference>
<protein>
    <recommendedName>
        <fullName evidence="3 9">DNA replication and repair protein RecF</fullName>
    </recommendedName>
</protein>
<evidence type="ECO:0000256" key="7">
    <source>
        <dbReference type="ARBA" id="ARBA00022840"/>
    </source>
</evidence>
<evidence type="ECO:0000256" key="10">
    <source>
        <dbReference type="RuleBase" id="RU000578"/>
    </source>
</evidence>
<comment type="caution">
    <text evidence="12">The sequence shown here is derived from an EMBL/GenBank/DDBJ whole genome shotgun (WGS) entry which is preliminary data.</text>
</comment>
<keyword evidence="6 9" id="KW-0547">Nucleotide-binding</keyword>
<dbReference type="EMBL" id="DXBE01000029">
    <property type="protein sequence ID" value="HIZ68965.1"/>
    <property type="molecule type" value="Genomic_DNA"/>
</dbReference>
<dbReference type="GO" id="GO:0006260">
    <property type="term" value="P:DNA replication"/>
    <property type="evidence" value="ECO:0007669"/>
    <property type="project" value="UniProtKB-UniRule"/>
</dbReference>
<dbReference type="InterPro" id="IPR027417">
    <property type="entry name" value="P-loop_NTPase"/>
</dbReference>
<organism evidence="12 13">
    <name type="scientific">Candidatus Prevotella avicola</name>
    <dbReference type="NCBI Taxonomy" id="2838738"/>
    <lineage>
        <taxon>Bacteria</taxon>
        <taxon>Pseudomonadati</taxon>
        <taxon>Bacteroidota</taxon>
        <taxon>Bacteroidia</taxon>
        <taxon>Bacteroidales</taxon>
        <taxon>Prevotellaceae</taxon>
        <taxon>Prevotella</taxon>
    </lineage>
</organism>
<dbReference type="InterPro" id="IPR003593">
    <property type="entry name" value="AAA+_ATPase"/>
</dbReference>
<dbReference type="PROSITE" id="PS00618">
    <property type="entry name" value="RECF_2"/>
    <property type="match status" value="1"/>
</dbReference>
<evidence type="ECO:0000259" key="11">
    <source>
        <dbReference type="SMART" id="SM00382"/>
    </source>
</evidence>
<keyword evidence="7 9" id="KW-0067">ATP-binding</keyword>